<evidence type="ECO:0000259" key="2">
    <source>
        <dbReference type="Pfam" id="PF14309"/>
    </source>
</evidence>
<dbReference type="AlphaFoldDB" id="A0AAQ3K4R4"/>
<feature type="compositionally biased region" description="Basic residues" evidence="1">
    <location>
        <begin position="352"/>
        <end position="362"/>
    </location>
</feature>
<gene>
    <name evidence="3" type="ORF">Cni_G09411</name>
</gene>
<dbReference type="PANTHER" id="PTHR47071:SF9">
    <property type="entry name" value="TRM32-LIKE PROTEIN (DUF3741)"/>
    <property type="match status" value="1"/>
</dbReference>
<dbReference type="EMBL" id="CP136892">
    <property type="protein sequence ID" value="WOL00698.1"/>
    <property type="molecule type" value="Genomic_DNA"/>
</dbReference>
<evidence type="ECO:0000313" key="3">
    <source>
        <dbReference type="EMBL" id="WOL00698.1"/>
    </source>
</evidence>
<evidence type="ECO:0000313" key="4">
    <source>
        <dbReference type="Proteomes" id="UP001327560"/>
    </source>
</evidence>
<protein>
    <recommendedName>
        <fullName evidence="2">DUF4378 domain-containing protein</fullName>
    </recommendedName>
</protein>
<evidence type="ECO:0000256" key="1">
    <source>
        <dbReference type="SAM" id="MobiDB-lite"/>
    </source>
</evidence>
<sequence>MLQHQNSTVEGCSMEGLLQHQNSTVSFQRNYKSCMLDWLRILRKLVEDSSHGGGRQAGRAKIPRFYAPLRVSKNEDLDDEANFLIVEKGNETRTSSGKALVRSLLFKKLFRKQHQKQRSSKQPRLTRTYSIHHLECNDYVLQDSVSTYNDTSKIDFISQKTDSSQSNGLVPLLPGTRKFRSCGTMKLKHLSADQAKLVEELQNEQYALSNNAQTESLVEVIQDQDLVLENCLKDLRRSSSGRILRKTGSFKQHPEKVTSESLPSILDENSAYYSSDFIPQSSLVNHFKNKLKDTTNENRKEHLHISLDGIMDKIPYGERVSGDATKEKLFRSASARSYRESSRGSVSIPPKVHPHQKIRRSHSLTDSSDVYSHNYASISTSESKRLPESLMLLETNFGLRERNKPEIIERIHSNHEFKSSSKNVTNESLHGVVLSKAAPSYPLNKDESVDISLPTESKLGDNTLVNMEASVEPDTILEHSLDGAGGATIDEALELQLIMNELTENNGFISLPKQEPMKQQESHNLLHGTGVHEVSDLSQMSDGHVVHENGLVIDSTVEPIKPSVSSVLDLVIEGDLLKPEKYDFSADSEMGTRSLHFEEPDIFPKTRNSLGLHISDEIDASKSGFGKKVFADADKFCTHVDQKDEADFNYIRNALRKSSFNGFDIVDPILTGELWDSFDDVEVSSYDSSSDVSADHPVLSDLMNEILLELSERFSIRRWFSRFNSCIQMMRMECNVLEEVWKKAKLHLSSQAQSPHFYEHIVARDILKDEGWLNLQQDALCIGTELESRILDDLLDDLILEYFEDIWDHLDDFVS</sequence>
<dbReference type="PANTHER" id="PTHR47071">
    <property type="entry name" value="PROTEIN TRM32"/>
    <property type="match status" value="1"/>
</dbReference>
<keyword evidence="4" id="KW-1185">Reference proteome</keyword>
<dbReference type="Pfam" id="PF14309">
    <property type="entry name" value="DUF4378"/>
    <property type="match status" value="1"/>
</dbReference>
<feature type="domain" description="DUF4378" evidence="2">
    <location>
        <begin position="647"/>
        <end position="797"/>
    </location>
</feature>
<reference evidence="3 4" key="1">
    <citation type="submission" date="2023-10" db="EMBL/GenBank/DDBJ databases">
        <title>Chromosome-scale genome assembly provides insights into flower coloration mechanisms of Canna indica.</title>
        <authorList>
            <person name="Li C."/>
        </authorList>
    </citation>
    <scope>NUCLEOTIDE SEQUENCE [LARGE SCALE GENOMIC DNA]</scope>
    <source>
        <tissue evidence="3">Flower</tissue>
    </source>
</reference>
<dbReference type="InterPro" id="IPR025486">
    <property type="entry name" value="DUF4378"/>
</dbReference>
<organism evidence="3 4">
    <name type="scientific">Canna indica</name>
    <name type="common">Indian-shot</name>
    <dbReference type="NCBI Taxonomy" id="4628"/>
    <lineage>
        <taxon>Eukaryota</taxon>
        <taxon>Viridiplantae</taxon>
        <taxon>Streptophyta</taxon>
        <taxon>Embryophyta</taxon>
        <taxon>Tracheophyta</taxon>
        <taxon>Spermatophyta</taxon>
        <taxon>Magnoliopsida</taxon>
        <taxon>Liliopsida</taxon>
        <taxon>Zingiberales</taxon>
        <taxon>Cannaceae</taxon>
        <taxon>Canna</taxon>
    </lineage>
</organism>
<proteinExistence type="predicted"/>
<dbReference type="Proteomes" id="UP001327560">
    <property type="component" value="Chromosome 3"/>
</dbReference>
<name>A0AAQ3K4R4_9LILI</name>
<accession>A0AAQ3K4R4</accession>
<feature type="region of interest" description="Disordered" evidence="1">
    <location>
        <begin position="341"/>
        <end position="366"/>
    </location>
</feature>
<dbReference type="InterPro" id="IPR044257">
    <property type="entry name" value="TRM32-like"/>
</dbReference>